<dbReference type="NCBIfam" id="NF008121">
    <property type="entry name" value="PRK10869.1"/>
    <property type="match status" value="1"/>
</dbReference>
<evidence type="ECO:0000259" key="11">
    <source>
        <dbReference type="Pfam" id="PF02463"/>
    </source>
</evidence>
<evidence type="ECO:0000256" key="10">
    <source>
        <dbReference type="SAM" id="Coils"/>
    </source>
</evidence>
<evidence type="ECO:0000256" key="6">
    <source>
        <dbReference type="ARBA" id="ARBA00022840"/>
    </source>
</evidence>
<evidence type="ECO:0000256" key="1">
    <source>
        <dbReference type="ARBA" id="ARBA00003618"/>
    </source>
</evidence>
<dbReference type="NCBIfam" id="TIGR00634">
    <property type="entry name" value="recN"/>
    <property type="match status" value="1"/>
</dbReference>
<dbReference type="CDD" id="cd03241">
    <property type="entry name" value="ABC_RecN"/>
    <property type="match status" value="2"/>
</dbReference>
<dbReference type="InterPro" id="IPR003395">
    <property type="entry name" value="RecF/RecN/SMC_N"/>
</dbReference>
<dbReference type="Gene3D" id="3.40.50.300">
    <property type="entry name" value="P-loop containing nucleotide triphosphate hydrolases"/>
    <property type="match status" value="2"/>
</dbReference>
<evidence type="ECO:0000256" key="5">
    <source>
        <dbReference type="ARBA" id="ARBA00022763"/>
    </source>
</evidence>
<evidence type="ECO:0000256" key="3">
    <source>
        <dbReference type="ARBA" id="ARBA00021315"/>
    </source>
</evidence>
<evidence type="ECO:0000313" key="12">
    <source>
        <dbReference type="EMBL" id="UVW35610.1"/>
    </source>
</evidence>
<comment type="function">
    <text evidence="1 9">May be involved in recombinational repair of damaged DNA.</text>
</comment>
<organism evidence="12 13">
    <name type="scientific">SAR92 clade bacterium H455</name>
    <dbReference type="NCBI Taxonomy" id="2974818"/>
    <lineage>
        <taxon>Bacteria</taxon>
        <taxon>Pseudomonadati</taxon>
        <taxon>Pseudomonadota</taxon>
        <taxon>Gammaproteobacteria</taxon>
        <taxon>Cellvibrionales</taxon>
        <taxon>Porticoccaceae</taxon>
        <taxon>SAR92 clade</taxon>
    </lineage>
</organism>
<evidence type="ECO:0000256" key="4">
    <source>
        <dbReference type="ARBA" id="ARBA00022741"/>
    </source>
</evidence>
<keyword evidence="7 9" id="KW-0234">DNA repair</keyword>
<feature type="coiled-coil region" evidence="10">
    <location>
        <begin position="344"/>
        <end position="390"/>
    </location>
</feature>
<dbReference type="PANTHER" id="PTHR11059:SF0">
    <property type="entry name" value="DNA REPAIR PROTEIN RECN"/>
    <property type="match status" value="1"/>
</dbReference>
<keyword evidence="10" id="KW-0175">Coiled coil</keyword>
<dbReference type="PIRSF" id="PIRSF003128">
    <property type="entry name" value="RecN"/>
    <property type="match status" value="1"/>
</dbReference>
<dbReference type="PANTHER" id="PTHR11059">
    <property type="entry name" value="DNA REPAIR PROTEIN RECN"/>
    <property type="match status" value="1"/>
</dbReference>
<keyword evidence="4" id="KW-0547">Nucleotide-binding</keyword>
<evidence type="ECO:0000256" key="2">
    <source>
        <dbReference type="ARBA" id="ARBA00009441"/>
    </source>
</evidence>
<keyword evidence="13" id="KW-1185">Reference proteome</keyword>
<dbReference type="InterPro" id="IPR004604">
    <property type="entry name" value="DNA_recomb/repair_RecN"/>
</dbReference>
<evidence type="ECO:0000313" key="13">
    <source>
        <dbReference type="Proteomes" id="UP001059934"/>
    </source>
</evidence>
<dbReference type="EMBL" id="CP103416">
    <property type="protein sequence ID" value="UVW35610.1"/>
    <property type="molecule type" value="Genomic_DNA"/>
</dbReference>
<keyword evidence="5 9" id="KW-0227">DNA damage</keyword>
<sequence length="558" mass="60833">MLLAIHINNYTLVESLEIEFASGTTAITGETGAGKSLVLDALGMALGDRADTGTIRHGKDRAEITATFDIAKIGQAKAWLEQQDFEADDQQCILRRLYTTEGRSRGYINGQPCTMQQLQALGEMLTDIHSQHEHQSLLRRETHRRLLDEYCDALVLAADVGAHFRAWHAADKKLKSLLERSDELIARKDLLSFQVNELKQVDIEPESLAKLEIEQQTLANAEQILQDSHSLLGICDQTEGFNLRDGLNQALTILAGLKHKPEALSSAEELLQGGLIQIEEATREIENHIDRFEADPQRLAMIEEQLGLIFQLARKHRVNADQLSDTLATLDAELQGLKGGGESIEALQQQLDALAAAYEAKASKLSAKRKKGAKAMSAEINQQLQNLSMEGAELLVQLSPTGDGEYRSGGLEEVEFLLATNPGQPHKALAKIASGGELSRVSLAIQVVAAAHSDIPTLVFDEVDVGIGGSTADIVGQLLKKLGERGQVISVTHQPQVAAHAHHHYRASKIVDNVSAASLMTPLDQQQRIEELARMLGGAKVTEQTLSHASELFSLASR</sequence>
<dbReference type="Proteomes" id="UP001059934">
    <property type="component" value="Chromosome"/>
</dbReference>
<dbReference type="InterPro" id="IPR027417">
    <property type="entry name" value="P-loop_NTPase"/>
</dbReference>
<name>A0ABY5TQG8_9GAMM</name>
<proteinExistence type="inferred from homology"/>
<feature type="domain" description="RecF/RecN/SMC N-terminal" evidence="11">
    <location>
        <begin position="5"/>
        <end position="511"/>
    </location>
</feature>
<gene>
    <name evidence="12" type="primary">recN</name>
    <name evidence="12" type="ORF">NYF23_03115</name>
</gene>
<evidence type="ECO:0000256" key="9">
    <source>
        <dbReference type="PIRNR" id="PIRNR003128"/>
    </source>
</evidence>
<protein>
    <recommendedName>
        <fullName evidence="3 9">DNA repair protein RecN</fullName>
    </recommendedName>
    <alternativeName>
        <fullName evidence="8 9">Recombination protein N</fullName>
    </alternativeName>
</protein>
<evidence type="ECO:0000256" key="8">
    <source>
        <dbReference type="ARBA" id="ARBA00033408"/>
    </source>
</evidence>
<reference evidence="12" key="1">
    <citation type="submission" date="2022-08" db="EMBL/GenBank/DDBJ databases">
        <title>Catabolic pathway analysis in culturable SAR92 clade bacteria reveals their overlooked roles in DMSP degradation in coastal seas.</title>
        <authorList>
            <person name="He X."/>
            <person name="Zhang X."/>
            <person name="Zhang Y."/>
        </authorList>
    </citation>
    <scope>NUCLEOTIDE SEQUENCE</scope>
    <source>
        <strain evidence="12">H455</strain>
    </source>
</reference>
<dbReference type="SUPFAM" id="SSF52540">
    <property type="entry name" value="P-loop containing nucleoside triphosphate hydrolases"/>
    <property type="match status" value="1"/>
</dbReference>
<keyword evidence="6" id="KW-0067">ATP-binding</keyword>
<evidence type="ECO:0000256" key="7">
    <source>
        <dbReference type="ARBA" id="ARBA00023204"/>
    </source>
</evidence>
<accession>A0ABY5TQG8</accession>
<dbReference type="Pfam" id="PF02463">
    <property type="entry name" value="SMC_N"/>
    <property type="match status" value="1"/>
</dbReference>
<comment type="similarity">
    <text evidence="2 9">Belongs to the RecN family.</text>
</comment>